<evidence type="ECO:0000256" key="2">
    <source>
        <dbReference type="ARBA" id="ARBA00012679"/>
    </source>
</evidence>
<feature type="domain" description="Desulfoferrodoxin ferrous iron-binding" evidence="11">
    <location>
        <begin position="39"/>
        <end position="123"/>
    </location>
</feature>
<organism evidence="13 14">
    <name type="scientific">Blautia producta</name>
    <dbReference type="NCBI Taxonomy" id="33035"/>
    <lineage>
        <taxon>Bacteria</taxon>
        <taxon>Bacillati</taxon>
        <taxon>Bacillota</taxon>
        <taxon>Clostridia</taxon>
        <taxon>Lachnospirales</taxon>
        <taxon>Lachnospiraceae</taxon>
        <taxon>Blautia</taxon>
    </lineage>
</organism>
<dbReference type="Pfam" id="PF01880">
    <property type="entry name" value="Desulfoferrodox"/>
    <property type="match status" value="1"/>
</dbReference>
<name>A0A4P6LV79_9FIRM</name>
<dbReference type="KEGG" id="bpro:PMF13cell1_00460"/>
<feature type="domain" description="Desulfoferrodoxin N-terminal" evidence="12">
    <location>
        <begin position="4"/>
        <end position="33"/>
    </location>
</feature>
<protein>
    <recommendedName>
        <fullName evidence="3">Desulfoferrodoxin</fullName>
        <ecNumber evidence="2">1.15.1.2</ecNumber>
    </recommendedName>
    <alternativeName>
        <fullName evidence="9">Superoxide reductase</fullName>
    </alternativeName>
</protein>
<dbReference type="InterPro" id="IPR051233">
    <property type="entry name" value="Desulfoferrodoxin_SOR"/>
</dbReference>
<evidence type="ECO:0000256" key="10">
    <source>
        <dbReference type="ARBA" id="ARBA00047448"/>
    </source>
</evidence>
<evidence type="ECO:0000256" key="1">
    <source>
        <dbReference type="ARBA" id="ARBA00005941"/>
    </source>
</evidence>
<dbReference type="GO" id="GO:0005506">
    <property type="term" value="F:iron ion binding"/>
    <property type="evidence" value="ECO:0007669"/>
    <property type="project" value="InterPro"/>
</dbReference>
<dbReference type="GO" id="GO:0050605">
    <property type="term" value="F:superoxide reductase activity"/>
    <property type="evidence" value="ECO:0007669"/>
    <property type="project" value="UniProtKB-EC"/>
</dbReference>
<dbReference type="PANTHER" id="PTHR36541">
    <property type="entry name" value="SUPEROXIDE REDUCTASE-RELATED"/>
    <property type="match status" value="1"/>
</dbReference>
<evidence type="ECO:0000256" key="5">
    <source>
        <dbReference type="ARBA" id="ARBA00022723"/>
    </source>
</evidence>
<comment type="similarity">
    <text evidence="1">Belongs to the desulfoferrodoxin family.</text>
</comment>
<dbReference type="InterPro" id="IPR004462">
    <property type="entry name" value="Desulfoferrodoxin_N"/>
</dbReference>
<dbReference type="Gene3D" id="2.60.40.730">
    <property type="entry name" value="SOR catalytic domain"/>
    <property type="match status" value="1"/>
</dbReference>
<dbReference type="RefSeq" id="WP_205730551.1">
    <property type="nucleotide sequence ID" value="NZ_CP035945.1"/>
</dbReference>
<evidence type="ECO:0000313" key="14">
    <source>
        <dbReference type="Proteomes" id="UP000289794"/>
    </source>
</evidence>
<evidence type="ECO:0000256" key="3">
    <source>
        <dbReference type="ARBA" id="ARBA00014839"/>
    </source>
</evidence>
<dbReference type="SUPFAM" id="SSF49367">
    <property type="entry name" value="Superoxide reductase-like"/>
    <property type="match status" value="1"/>
</dbReference>
<dbReference type="InterPro" id="IPR036073">
    <property type="entry name" value="Desulfoferrodoxin_Fe-bd_dom_sf"/>
</dbReference>
<sequence>MLFYKCNLCGNFITFLTEKTAVTPVCCGKTMTEITANTTDAAQEKHVPVVNGDSDTVHVNIGSVDHPMLEEHYIQFIVLETSKGYQKKDLKPGDAPCASFKLTDGEKAIAVYEYCNLHGLWKTEF</sequence>
<keyword evidence="4" id="KW-0813">Transport</keyword>
<accession>A0A4P6LV79</accession>
<keyword evidence="6" id="KW-0249">Electron transport</keyword>
<evidence type="ECO:0000313" key="13">
    <source>
        <dbReference type="EMBL" id="QBE94963.1"/>
    </source>
</evidence>
<evidence type="ECO:0000256" key="6">
    <source>
        <dbReference type="ARBA" id="ARBA00022982"/>
    </source>
</evidence>
<keyword evidence="13" id="KW-0560">Oxidoreductase</keyword>
<dbReference type="InterPro" id="IPR002742">
    <property type="entry name" value="Desulfoferrodoxin_Fe-bd_dom"/>
</dbReference>
<evidence type="ECO:0000256" key="8">
    <source>
        <dbReference type="ARBA" id="ARBA00024690"/>
    </source>
</evidence>
<dbReference type="AlphaFoldDB" id="A0A4P6LV79"/>
<keyword evidence="5" id="KW-0479">Metal-binding</keyword>
<dbReference type="Pfam" id="PF06397">
    <property type="entry name" value="Desulfoferrod_N"/>
    <property type="match status" value="1"/>
</dbReference>
<gene>
    <name evidence="13" type="primary">dfx_1</name>
    <name evidence="13" type="ORF">PMF13cell1_00460</name>
</gene>
<reference evidence="13 14" key="1">
    <citation type="submission" date="2019-01" db="EMBL/GenBank/DDBJ databases">
        <title>PMF-metabolizing Aryl O-demethylase.</title>
        <authorList>
            <person name="Kim M."/>
        </authorList>
    </citation>
    <scope>NUCLEOTIDE SEQUENCE [LARGE SCALE GENOMIC DNA]</scope>
    <source>
        <strain evidence="13 14">PMF1</strain>
    </source>
</reference>
<dbReference type="PANTHER" id="PTHR36541:SF1">
    <property type="entry name" value="SUPEROXIDE REDUCTASE-RELATED"/>
    <property type="match status" value="1"/>
</dbReference>
<evidence type="ECO:0000256" key="4">
    <source>
        <dbReference type="ARBA" id="ARBA00022448"/>
    </source>
</evidence>
<evidence type="ECO:0000256" key="9">
    <source>
        <dbReference type="ARBA" id="ARBA00031398"/>
    </source>
</evidence>
<dbReference type="EC" id="1.15.1.2" evidence="2"/>
<comment type="function">
    <text evidence="8">Catalyzes the one-electron reduction of superoxide anion radical to hydrogen peroxide at a nonheme ferrous iron center. Plays a fundamental role in case of oxidative stress via its superoxide detoxification activity.</text>
</comment>
<comment type="catalytic activity">
    <reaction evidence="10">
        <text>reduced [rubredoxin] + superoxide + 2 H(+) = oxidized [rubredoxin] + H2O2</text>
        <dbReference type="Rhea" id="RHEA:21324"/>
        <dbReference type="Rhea" id="RHEA-COMP:10302"/>
        <dbReference type="Rhea" id="RHEA-COMP:10303"/>
        <dbReference type="ChEBI" id="CHEBI:15378"/>
        <dbReference type="ChEBI" id="CHEBI:16240"/>
        <dbReference type="ChEBI" id="CHEBI:18421"/>
        <dbReference type="ChEBI" id="CHEBI:29033"/>
        <dbReference type="ChEBI" id="CHEBI:29034"/>
        <dbReference type="EC" id="1.15.1.2"/>
    </reaction>
</comment>
<dbReference type="Proteomes" id="UP000289794">
    <property type="component" value="Chromosome"/>
</dbReference>
<evidence type="ECO:0000259" key="12">
    <source>
        <dbReference type="Pfam" id="PF06397"/>
    </source>
</evidence>
<dbReference type="EMBL" id="CP035945">
    <property type="protein sequence ID" value="QBE94963.1"/>
    <property type="molecule type" value="Genomic_DNA"/>
</dbReference>
<evidence type="ECO:0000256" key="7">
    <source>
        <dbReference type="ARBA" id="ARBA00023004"/>
    </source>
</evidence>
<dbReference type="SUPFAM" id="SSF57802">
    <property type="entry name" value="Rubredoxin-like"/>
    <property type="match status" value="1"/>
</dbReference>
<keyword evidence="7" id="KW-0408">Iron</keyword>
<proteinExistence type="inferred from homology"/>
<dbReference type="NCBIfam" id="TIGR00332">
    <property type="entry name" value="neela_ferrous"/>
    <property type="match status" value="1"/>
</dbReference>
<evidence type="ECO:0000259" key="11">
    <source>
        <dbReference type="Pfam" id="PF01880"/>
    </source>
</evidence>